<sequence length="86" mass="9196">MWLSQTDRCKLTALRALLKGGIVSGAKNASIADFDAPAERQDGAARSWCRPTFACRGLLERALPTLDANASSEPLDCSSESIPEDT</sequence>
<accession>A0A183AST4</accession>
<dbReference type="EMBL" id="UZAN01048341">
    <property type="protein sequence ID" value="VDP86353.1"/>
    <property type="molecule type" value="Genomic_DNA"/>
</dbReference>
<evidence type="ECO:0000313" key="1">
    <source>
        <dbReference type="EMBL" id="VDP86353.1"/>
    </source>
</evidence>
<proteinExistence type="predicted"/>
<dbReference type="OrthoDB" id="6247559at2759"/>
<evidence type="ECO:0000313" key="2">
    <source>
        <dbReference type="Proteomes" id="UP000272942"/>
    </source>
</evidence>
<keyword evidence="2" id="KW-1185">Reference proteome</keyword>
<gene>
    <name evidence="1" type="ORF">ECPE_LOCUS10019</name>
</gene>
<name>A0A183AST4_9TREM</name>
<evidence type="ECO:0000313" key="3">
    <source>
        <dbReference type="WBParaSite" id="ECPE_0001005101-mRNA-1"/>
    </source>
</evidence>
<reference evidence="1 2" key="2">
    <citation type="submission" date="2018-11" db="EMBL/GenBank/DDBJ databases">
        <authorList>
            <consortium name="Pathogen Informatics"/>
        </authorList>
    </citation>
    <scope>NUCLEOTIDE SEQUENCE [LARGE SCALE GENOMIC DNA]</scope>
    <source>
        <strain evidence="1 2">Egypt</strain>
    </source>
</reference>
<reference evidence="3" key="1">
    <citation type="submission" date="2016-06" db="UniProtKB">
        <authorList>
            <consortium name="WormBaseParasite"/>
        </authorList>
    </citation>
    <scope>IDENTIFICATION</scope>
</reference>
<organism evidence="3">
    <name type="scientific">Echinostoma caproni</name>
    <dbReference type="NCBI Taxonomy" id="27848"/>
    <lineage>
        <taxon>Eukaryota</taxon>
        <taxon>Metazoa</taxon>
        <taxon>Spiralia</taxon>
        <taxon>Lophotrochozoa</taxon>
        <taxon>Platyhelminthes</taxon>
        <taxon>Trematoda</taxon>
        <taxon>Digenea</taxon>
        <taxon>Plagiorchiida</taxon>
        <taxon>Echinostomata</taxon>
        <taxon>Echinostomatoidea</taxon>
        <taxon>Echinostomatidae</taxon>
        <taxon>Echinostoma</taxon>
    </lineage>
</organism>
<dbReference type="WBParaSite" id="ECPE_0001005101-mRNA-1">
    <property type="protein sequence ID" value="ECPE_0001005101-mRNA-1"/>
    <property type="gene ID" value="ECPE_0001005101"/>
</dbReference>
<dbReference type="AlphaFoldDB" id="A0A183AST4"/>
<dbReference type="Proteomes" id="UP000272942">
    <property type="component" value="Unassembled WGS sequence"/>
</dbReference>
<protein>
    <submittedName>
        <fullName evidence="1 3">Uncharacterized protein</fullName>
    </submittedName>
</protein>